<name>D1ZZL0_TRICA</name>
<accession>D1ZZL0</accession>
<dbReference type="InParanoid" id="D1ZZL0"/>
<dbReference type="HOGENOM" id="CLU_1398027_0_0_1"/>
<reference evidence="1 2" key="2">
    <citation type="journal article" date="2010" name="Nucleic Acids Res.">
        <title>BeetleBase in 2010: revisions to provide comprehensive genomic information for Tribolium castaneum.</title>
        <authorList>
            <person name="Kim H.S."/>
            <person name="Murphy T."/>
            <person name="Xia J."/>
            <person name="Caragea D."/>
            <person name="Park Y."/>
            <person name="Beeman R.W."/>
            <person name="Lorenzen M.D."/>
            <person name="Butcher S."/>
            <person name="Manak J.R."/>
            <person name="Brown S.J."/>
        </authorList>
    </citation>
    <scope>GENOME REANNOTATION</scope>
    <source>
        <strain evidence="1 2">Georgia GA2</strain>
    </source>
</reference>
<protein>
    <submittedName>
        <fullName evidence="1">Uncharacterized protein</fullName>
    </submittedName>
</protein>
<organism evidence="1 2">
    <name type="scientific">Tribolium castaneum</name>
    <name type="common">Red flour beetle</name>
    <dbReference type="NCBI Taxonomy" id="7070"/>
    <lineage>
        <taxon>Eukaryota</taxon>
        <taxon>Metazoa</taxon>
        <taxon>Ecdysozoa</taxon>
        <taxon>Arthropoda</taxon>
        <taxon>Hexapoda</taxon>
        <taxon>Insecta</taxon>
        <taxon>Pterygota</taxon>
        <taxon>Neoptera</taxon>
        <taxon>Endopterygota</taxon>
        <taxon>Coleoptera</taxon>
        <taxon>Polyphaga</taxon>
        <taxon>Cucujiformia</taxon>
        <taxon>Tenebrionidae</taxon>
        <taxon>Tenebrionidae incertae sedis</taxon>
        <taxon>Tribolium</taxon>
    </lineage>
</organism>
<evidence type="ECO:0000313" key="2">
    <source>
        <dbReference type="Proteomes" id="UP000007266"/>
    </source>
</evidence>
<sequence>MHQTRYNRPLTAPSEFFVSLHGLKIPLRVSSPLHVIILITLQINSTDDIVLIIKRRCLIQNDDRVVVYLLPSCCASAHLWYSLIKVTLEVQSFGMKIRIAVTVLIRLHLEKFSLEDVATLVKTNLGIVGDFRVTMAGCGVNYRSVVTCRQLKAVSDRKGIHVHGLHYINRIYMSRRRQGGHHCTAPHTRHYFAVL</sequence>
<reference evidence="1 2" key="1">
    <citation type="journal article" date="2008" name="Nature">
        <title>The genome of the model beetle and pest Tribolium castaneum.</title>
        <authorList>
            <consortium name="Tribolium Genome Sequencing Consortium"/>
            <person name="Richards S."/>
            <person name="Gibbs R.A."/>
            <person name="Weinstock G.M."/>
            <person name="Brown S.J."/>
            <person name="Denell R."/>
            <person name="Beeman R.W."/>
            <person name="Gibbs R."/>
            <person name="Beeman R.W."/>
            <person name="Brown S.J."/>
            <person name="Bucher G."/>
            <person name="Friedrich M."/>
            <person name="Grimmelikhuijzen C.J."/>
            <person name="Klingler M."/>
            <person name="Lorenzen M."/>
            <person name="Richards S."/>
            <person name="Roth S."/>
            <person name="Schroder R."/>
            <person name="Tautz D."/>
            <person name="Zdobnov E.M."/>
            <person name="Muzny D."/>
            <person name="Gibbs R.A."/>
            <person name="Weinstock G.M."/>
            <person name="Attaway T."/>
            <person name="Bell S."/>
            <person name="Buhay C.J."/>
            <person name="Chandrabose M.N."/>
            <person name="Chavez D."/>
            <person name="Clerk-Blankenburg K.P."/>
            <person name="Cree A."/>
            <person name="Dao M."/>
            <person name="Davis C."/>
            <person name="Chacko J."/>
            <person name="Dinh H."/>
            <person name="Dugan-Rocha S."/>
            <person name="Fowler G."/>
            <person name="Garner T.T."/>
            <person name="Garnes J."/>
            <person name="Gnirke A."/>
            <person name="Hawes A."/>
            <person name="Hernandez J."/>
            <person name="Hines S."/>
            <person name="Holder M."/>
            <person name="Hume J."/>
            <person name="Jhangiani S.N."/>
            <person name="Joshi V."/>
            <person name="Khan Z.M."/>
            <person name="Jackson L."/>
            <person name="Kovar C."/>
            <person name="Kowis A."/>
            <person name="Lee S."/>
            <person name="Lewis L.R."/>
            <person name="Margolis J."/>
            <person name="Morgan M."/>
            <person name="Nazareth L.V."/>
            <person name="Nguyen N."/>
            <person name="Okwuonu G."/>
            <person name="Parker D."/>
            <person name="Richards S."/>
            <person name="Ruiz S.J."/>
            <person name="Santibanez J."/>
            <person name="Savard J."/>
            <person name="Scherer S.E."/>
            <person name="Schneider B."/>
            <person name="Sodergren E."/>
            <person name="Tautz D."/>
            <person name="Vattahil S."/>
            <person name="Villasana D."/>
            <person name="White C.S."/>
            <person name="Wright R."/>
            <person name="Park Y."/>
            <person name="Beeman R.W."/>
            <person name="Lord J."/>
            <person name="Oppert B."/>
            <person name="Lorenzen M."/>
            <person name="Brown S."/>
            <person name="Wang L."/>
            <person name="Savard J."/>
            <person name="Tautz D."/>
            <person name="Richards S."/>
            <person name="Weinstock G."/>
            <person name="Gibbs R.A."/>
            <person name="Liu Y."/>
            <person name="Worley K."/>
            <person name="Weinstock G."/>
            <person name="Elsik C.G."/>
            <person name="Reese J.T."/>
            <person name="Elhaik E."/>
            <person name="Landan G."/>
            <person name="Graur D."/>
            <person name="Arensburger P."/>
            <person name="Atkinson P."/>
            <person name="Beeman R.W."/>
            <person name="Beidler J."/>
            <person name="Brown S.J."/>
            <person name="Demuth J.P."/>
            <person name="Drury D.W."/>
            <person name="Du Y.Z."/>
            <person name="Fujiwara H."/>
            <person name="Lorenzen M."/>
            <person name="Maselli V."/>
            <person name="Osanai M."/>
            <person name="Park Y."/>
            <person name="Robertson H.M."/>
            <person name="Tu Z."/>
            <person name="Wang J.J."/>
            <person name="Wang S."/>
            <person name="Richards S."/>
            <person name="Song H."/>
            <person name="Zhang L."/>
            <person name="Sodergren E."/>
            <person name="Werner D."/>
            <person name="Stanke M."/>
            <person name="Morgenstern B."/>
            <person name="Solovyev V."/>
            <person name="Kosarev P."/>
            <person name="Brown G."/>
            <person name="Chen H.C."/>
            <person name="Ermolaeva O."/>
            <person name="Hlavina W."/>
            <person name="Kapustin Y."/>
            <person name="Kiryutin B."/>
            <person name="Kitts P."/>
            <person name="Maglott D."/>
            <person name="Pruitt K."/>
            <person name="Sapojnikov V."/>
            <person name="Souvorov A."/>
            <person name="Mackey A.J."/>
            <person name="Waterhouse R.M."/>
            <person name="Wyder S."/>
            <person name="Zdobnov E.M."/>
            <person name="Zdobnov E.M."/>
            <person name="Wyder S."/>
            <person name="Kriventseva E.V."/>
            <person name="Kadowaki T."/>
            <person name="Bork P."/>
            <person name="Aranda M."/>
            <person name="Bao R."/>
            <person name="Beermann A."/>
            <person name="Berns N."/>
            <person name="Bolognesi R."/>
            <person name="Bonneton F."/>
            <person name="Bopp D."/>
            <person name="Brown S.J."/>
            <person name="Bucher G."/>
            <person name="Butts T."/>
            <person name="Chaumot A."/>
            <person name="Denell R.E."/>
            <person name="Ferrier D.E."/>
            <person name="Friedrich M."/>
            <person name="Gordon C.M."/>
            <person name="Jindra M."/>
            <person name="Klingler M."/>
            <person name="Lan Q."/>
            <person name="Lattorff H.M."/>
            <person name="Laudet V."/>
            <person name="von Levetsow C."/>
            <person name="Liu Z."/>
            <person name="Lutz R."/>
            <person name="Lynch J.A."/>
            <person name="da Fonseca R.N."/>
            <person name="Posnien N."/>
            <person name="Reuter R."/>
            <person name="Roth S."/>
            <person name="Savard J."/>
            <person name="Schinko J.B."/>
            <person name="Schmitt C."/>
            <person name="Schoppmeier M."/>
            <person name="Schroder R."/>
            <person name="Shippy T.D."/>
            <person name="Simonnet F."/>
            <person name="Marques-Souza H."/>
            <person name="Tautz D."/>
            <person name="Tomoyasu Y."/>
            <person name="Trauner J."/>
            <person name="Van der Zee M."/>
            <person name="Vervoort M."/>
            <person name="Wittkopp N."/>
            <person name="Wimmer E.A."/>
            <person name="Yang X."/>
            <person name="Jones A.K."/>
            <person name="Sattelle D.B."/>
            <person name="Ebert P.R."/>
            <person name="Nelson D."/>
            <person name="Scott J.G."/>
            <person name="Beeman R.W."/>
            <person name="Muthukrishnan S."/>
            <person name="Kramer K.J."/>
            <person name="Arakane Y."/>
            <person name="Beeman R.W."/>
            <person name="Zhu Q."/>
            <person name="Hogenkamp D."/>
            <person name="Dixit R."/>
            <person name="Oppert B."/>
            <person name="Jiang H."/>
            <person name="Zou Z."/>
            <person name="Marshall J."/>
            <person name="Elpidina E."/>
            <person name="Vinokurov K."/>
            <person name="Oppert C."/>
            <person name="Zou Z."/>
            <person name="Evans J."/>
            <person name="Lu Z."/>
            <person name="Zhao P."/>
            <person name="Sumathipala N."/>
            <person name="Altincicek B."/>
            <person name="Vilcinskas A."/>
            <person name="Williams M."/>
            <person name="Hultmark D."/>
            <person name="Hetru C."/>
            <person name="Jiang H."/>
            <person name="Grimmelikhuijzen C.J."/>
            <person name="Hauser F."/>
            <person name="Cazzamali G."/>
            <person name="Williamson M."/>
            <person name="Park Y."/>
            <person name="Li B."/>
            <person name="Tanaka Y."/>
            <person name="Predel R."/>
            <person name="Neupert S."/>
            <person name="Schachtner J."/>
            <person name="Verleyen P."/>
            <person name="Raible F."/>
            <person name="Bork P."/>
            <person name="Friedrich M."/>
            <person name="Walden K.K."/>
            <person name="Robertson H.M."/>
            <person name="Angeli S."/>
            <person name="Foret S."/>
            <person name="Bucher G."/>
            <person name="Schuetz S."/>
            <person name="Maleszka R."/>
            <person name="Wimmer E.A."/>
            <person name="Beeman R.W."/>
            <person name="Lorenzen M."/>
            <person name="Tomoyasu Y."/>
            <person name="Miller S.C."/>
            <person name="Grossmann D."/>
            <person name="Bucher G."/>
        </authorList>
    </citation>
    <scope>NUCLEOTIDE SEQUENCE [LARGE SCALE GENOMIC DNA]</scope>
    <source>
        <strain evidence="1 2">Georgia GA2</strain>
    </source>
</reference>
<dbReference type="Proteomes" id="UP000007266">
    <property type="component" value="Linkage group 4"/>
</dbReference>
<dbReference type="AlphaFoldDB" id="D1ZZL0"/>
<keyword evidence="2" id="KW-1185">Reference proteome</keyword>
<proteinExistence type="predicted"/>
<dbReference type="EMBL" id="KQ971338">
    <property type="protein sequence ID" value="EFA02385.1"/>
    <property type="molecule type" value="Genomic_DNA"/>
</dbReference>
<gene>
    <name evidence="1" type="primary">GLEAN_08065</name>
    <name evidence="1" type="ORF">TcasGA2_TC008065</name>
</gene>
<evidence type="ECO:0000313" key="1">
    <source>
        <dbReference type="EMBL" id="EFA02385.1"/>
    </source>
</evidence>